<feature type="domain" description="TIR" evidence="8">
    <location>
        <begin position="17"/>
        <end position="183"/>
    </location>
</feature>
<dbReference type="PROSITE" id="PS51450">
    <property type="entry name" value="LRR"/>
    <property type="match status" value="1"/>
</dbReference>
<dbReference type="SMART" id="SM00255">
    <property type="entry name" value="TIR"/>
    <property type="match status" value="1"/>
</dbReference>
<keyword evidence="4" id="KW-0378">Hydrolase</keyword>
<evidence type="ECO:0000256" key="1">
    <source>
        <dbReference type="ARBA" id="ARBA00011982"/>
    </source>
</evidence>
<name>A0A067JSG3_JATCU</name>
<evidence type="ECO:0000313" key="9">
    <source>
        <dbReference type="EMBL" id="KDP26901.1"/>
    </source>
</evidence>
<dbReference type="PROSITE" id="PS50104">
    <property type="entry name" value="TIR"/>
    <property type="match status" value="1"/>
</dbReference>
<dbReference type="FunFam" id="3.40.50.10140:FF:000007">
    <property type="entry name" value="Disease resistance protein (TIR-NBS-LRR class)"/>
    <property type="match status" value="1"/>
</dbReference>
<dbReference type="Gene3D" id="1.10.8.430">
    <property type="entry name" value="Helical domain of apoptotic protease-activating factors"/>
    <property type="match status" value="1"/>
</dbReference>
<dbReference type="InterPro" id="IPR027417">
    <property type="entry name" value="P-loop_NTPase"/>
</dbReference>
<evidence type="ECO:0000313" key="10">
    <source>
        <dbReference type="Proteomes" id="UP000027138"/>
    </source>
</evidence>
<dbReference type="PRINTS" id="PR00364">
    <property type="entry name" value="DISEASERSIST"/>
</dbReference>
<dbReference type="InterPro" id="IPR035897">
    <property type="entry name" value="Toll_tir_struct_dom_sf"/>
</dbReference>
<dbReference type="GO" id="GO:0061809">
    <property type="term" value="F:NAD+ nucleosidase activity, cyclic ADP-ribose generating"/>
    <property type="evidence" value="ECO:0007669"/>
    <property type="project" value="UniProtKB-EC"/>
</dbReference>
<dbReference type="InterPro" id="IPR042197">
    <property type="entry name" value="Apaf_helical"/>
</dbReference>
<dbReference type="InterPro" id="IPR058546">
    <property type="entry name" value="RPS4B/Roq1-like_LRR"/>
</dbReference>
<accession>A0A067JSG3</accession>
<dbReference type="InterPro" id="IPR044974">
    <property type="entry name" value="Disease_R_plants"/>
</dbReference>
<dbReference type="Gene3D" id="3.80.10.10">
    <property type="entry name" value="Ribonuclease Inhibitor"/>
    <property type="match status" value="2"/>
</dbReference>
<dbReference type="GO" id="GO:0043531">
    <property type="term" value="F:ADP binding"/>
    <property type="evidence" value="ECO:0007669"/>
    <property type="project" value="InterPro"/>
</dbReference>
<dbReference type="InterPro" id="IPR058192">
    <property type="entry name" value="WHD_ROQ1-like"/>
</dbReference>
<dbReference type="PANTHER" id="PTHR11017:SF553">
    <property type="entry name" value="ADP-RIBOSYL CYCLASE_CYCLIC ADP-RIBOSE HYDROLASE"/>
    <property type="match status" value="1"/>
</dbReference>
<dbReference type="InterPro" id="IPR032675">
    <property type="entry name" value="LRR_dom_sf"/>
</dbReference>
<dbReference type="InterPro" id="IPR000157">
    <property type="entry name" value="TIR_dom"/>
</dbReference>
<evidence type="ECO:0000256" key="5">
    <source>
        <dbReference type="ARBA" id="ARBA00022821"/>
    </source>
</evidence>
<dbReference type="InterPro" id="IPR002182">
    <property type="entry name" value="NB-ARC"/>
</dbReference>
<dbReference type="PANTHER" id="PTHR11017">
    <property type="entry name" value="LEUCINE-RICH REPEAT-CONTAINING PROTEIN"/>
    <property type="match status" value="1"/>
</dbReference>
<dbReference type="Gene3D" id="3.40.50.10140">
    <property type="entry name" value="Toll/interleukin-1 receptor homology (TIR) domain"/>
    <property type="match status" value="1"/>
</dbReference>
<dbReference type="Pfam" id="PF01582">
    <property type="entry name" value="TIR"/>
    <property type="match status" value="1"/>
</dbReference>
<dbReference type="AlphaFoldDB" id="A0A067JSG3"/>
<reference evidence="9 10" key="1">
    <citation type="journal article" date="2014" name="PLoS ONE">
        <title>Global Analysis of Gene Expression Profiles in Physic Nut (Jatropha curcas L.) Seedlings Exposed to Salt Stress.</title>
        <authorList>
            <person name="Zhang L."/>
            <person name="Zhang C."/>
            <person name="Wu P."/>
            <person name="Chen Y."/>
            <person name="Li M."/>
            <person name="Jiang H."/>
            <person name="Wu G."/>
        </authorList>
    </citation>
    <scope>NUCLEOTIDE SEQUENCE [LARGE SCALE GENOMIC DNA]</scope>
    <source>
        <strain evidence="10">cv. GZQX0401</strain>
        <tissue evidence="9">Young leaves</tissue>
    </source>
</reference>
<keyword evidence="3" id="KW-0677">Repeat</keyword>
<keyword evidence="5" id="KW-0611">Plant defense</keyword>
<dbReference type="Pfam" id="PF23282">
    <property type="entry name" value="WHD_ROQ1"/>
    <property type="match status" value="1"/>
</dbReference>
<evidence type="ECO:0000256" key="4">
    <source>
        <dbReference type="ARBA" id="ARBA00022801"/>
    </source>
</evidence>
<evidence type="ECO:0000256" key="3">
    <source>
        <dbReference type="ARBA" id="ARBA00022737"/>
    </source>
</evidence>
<dbReference type="EC" id="3.2.2.6" evidence="1"/>
<dbReference type="SUPFAM" id="SSF52200">
    <property type="entry name" value="Toll/Interleukin receptor TIR domain"/>
    <property type="match status" value="1"/>
</dbReference>
<gene>
    <name evidence="9" type="ORF">JCGZ_18059</name>
</gene>
<keyword evidence="2" id="KW-0433">Leucine-rich repeat</keyword>
<dbReference type="Pfam" id="PF00931">
    <property type="entry name" value="NB-ARC"/>
    <property type="match status" value="1"/>
</dbReference>
<dbReference type="Proteomes" id="UP000027138">
    <property type="component" value="Unassembled WGS sequence"/>
</dbReference>
<dbReference type="GO" id="GO:0007165">
    <property type="term" value="P:signal transduction"/>
    <property type="evidence" value="ECO:0007669"/>
    <property type="project" value="InterPro"/>
</dbReference>
<dbReference type="OrthoDB" id="828560at2759"/>
<organism evidence="9 10">
    <name type="scientific">Jatropha curcas</name>
    <name type="common">Barbados nut</name>
    <dbReference type="NCBI Taxonomy" id="180498"/>
    <lineage>
        <taxon>Eukaryota</taxon>
        <taxon>Viridiplantae</taxon>
        <taxon>Streptophyta</taxon>
        <taxon>Embryophyta</taxon>
        <taxon>Tracheophyta</taxon>
        <taxon>Spermatophyta</taxon>
        <taxon>Magnoliopsida</taxon>
        <taxon>eudicotyledons</taxon>
        <taxon>Gunneridae</taxon>
        <taxon>Pentapetalae</taxon>
        <taxon>rosids</taxon>
        <taxon>fabids</taxon>
        <taxon>Malpighiales</taxon>
        <taxon>Euphorbiaceae</taxon>
        <taxon>Crotonoideae</taxon>
        <taxon>Jatropheae</taxon>
        <taxon>Jatropha</taxon>
    </lineage>
</organism>
<evidence type="ECO:0000256" key="6">
    <source>
        <dbReference type="ARBA" id="ARBA00023027"/>
    </source>
</evidence>
<keyword evidence="6" id="KW-0520">NAD</keyword>
<dbReference type="GO" id="GO:0006952">
    <property type="term" value="P:defense response"/>
    <property type="evidence" value="ECO:0007669"/>
    <property type="project" value="InterPro"/>
</dbReference>
<evidence type="ECO:0000256" key="2">
    <source>
        <dbReference type="ARBA" id="ARBA00022614"/>
    </source>
</evidence>
<dbReference type="Pfam" id="PF20160">
    <property type="entry name" value="C-JID"/>
    <property type="match status" value="1"/>
</dbReference>
<comment type="catalytic activity">
    <reaction evidence="7">
        <text>NAD(+) + H2O = ADP-D-ribose + nicotinamide + H(+)</text>
        <dbReference type="Rhea" id="RHEA:16301"/>
        <dbReference type="ChEBI" id="CHEBI:15377"/>
        <dbReference type="ChEBI" id="CHEBI:15378"/>
        <dbReference type="ChEBI" id="CHEBI:17154"/>
        <dbReference type="ChEBI" id="CHEBI:57540"/>
        <dbReference type="ChEBI" id="CHEBI:57967"/>
        <dbReference type="EC" id="3.2.2.6"/>
    </reaction>
    <physiologicalReaction direction="left-to-right" evidence="7">
        <dbReference type="Rhea" id="RHEA:16302"/>
    </physiologicalReaction>
</comment>
<keyword evidence="10" id="KW-1185">Reference proteome</keyword>
<evidence type="ECO:0000256" key="7">
    <source>
        <dbReference type="ARBA" id="ARBA00047304"/>
    </source>
</evidence>
<protein>
    <recommendedName>
        <fullName evidence="1">ADP-ribosyl cyclase/cyclic ADP-ribose hydrolase</fullName>
        <ecNumber evidence="1">3.2.2.6</ecNumber>
    </recommendedName>
</protein>
<dbReference type="InterPro" id="IPR001611">
    <property type="entry name" value="Leu-rich_rpt"/>
</dbReference>
<dbReference type="EMBL" id="KK914893">
    <property type="protein sequence ID" value="KDP26901.1"/>
    <property type="molecule type" value="Genomic_DNA"/>
</dbReference>
<dbReference type="SUPFAM" id="SSF52540">
    <property type="entry name" value="P-loop containing nucleoside triphosphate hydrolases"/>
    <property type="match status" value="1"/>
</dbReference>
<evidence type="ECO:0000259" key="8">
    <source>
        <dbReference type="PROSITE" id="PS50104"/>
    </source>
</evidence>
<dbReference type="SUPFAM" id="SSF52058">
    <property type="entry name" value="L domain-like"/>
    <property type="match status" value="1"/>
</dbReference>
<proteinExistence type="predicted"/>
<sequence length="1184" mass="137137">MASSAASSFSSSFTQQWRYDVFLSFRGEDTRKNFTSHLYKELLQKGIITFKDNNELPKGESVPQYLPKAIQDSRISVVIFSENYAASTWCLNELVKIFECKNAGTQIVLPIFYDVNPYEVRQQDGKFGEPFIEYEKIFKDNIEKVQEWRLASTEVANLAGWHLGDRDESEFIQDIVEDILRQLRRTSHHSIAKDFVGMESRLEKMKGYLDLEQLSKVRIIGICGMGGIGKTTIASVVYKDIRCQFEGSCFLGNVRESFEKYGIVSLQKQLLSATLMYDGVQVYDVYRGTDEIRDRLCCKKILVILDDVDQLEQLELLIGKRDEHWFGTGSRIIITTRDVHLLKKYGTDEIYLVQGLSHGESFKLFCSKAFKSNYPKEEYVEPSNEFVKYSSGLPLALVVLGSSLFGKGVREWNSTLRRLKEIPNEKILSKLQLSYDGLDKILQEMFLDIACFFKGMDEEYVVKVLESCGFFPDSGIGELIDKSLITVSGFVEMHDLVQEMGREIVRRESNENPGLHSRIWFDKDLYYIQVKNMETKQVKAIVLHSWKLEEHLNAKVFSKMKELRLLILRDVPTSQEVEYLSNELRYLEWHECPCKTFPSNFQPDKLVELHMQCSRIEQLWRRSIKPIKLLKIIDLSYSKNLLKTPNFQEVPNLEELNLEGCESLREIHQSIGVLKRLVFLNLKNCRNLVTLPNSMFNLKSLKTLILRGCSKLMKLPDSSGDMTCMEEFSATGFGMQQLELAKRWGFHLLSWLLPWTWKNPHPISIVFPSLSALPFLNNLNLSYCDLPEGAIPSDLTGFPFLEHLDLSGNNFESLPSSISHLSHLRSLELSNCKRLQLLPDLPSTIITLRVNNCTSLESLPNLHEKHNNPLAILMEFSNCSKLNDYQGNINVAFTWLKSHLLFLLESRWLLSSRHARYCPKKGYFLDDSPLLFFLDISMRFPGSEIPKWFNHQSFNSPLRIRLSACEKWWNIAGFVICVAISSKTVYQGPELCKFTIYKKRKEVWESYFSLKVPSNVRLTSDHLHIFSVANPIPIDPYEEESTAEVELTFREYIIKRCGIRIVHLKEIKELIQTNEPLNPFENCQENSYSGEEDDDPVRGDFLWKTIPIENWRIEYWGSYLQLIYTSGREDFVWTSIKIESWGIEYWGSYGRMVTLEGSIWKDRDWEKEWQNGSPGGMYLGVRIC</sequence>
<dbReference type="InterPro" id="IPR045344">
    <property type="entry name" value="C-JID"/>
</dbReference>
<dbReference type="Pfam" id="PF23286">
    <property type="entry name" value="LRR_13"/>
    <property type="match status" value="1"/>
</dbReference>
<dbReference type="Gene3D" id="3.40.50.300">
    <property type="entry name" value="P-loop containing nucleotide triphosphate hydrolases"/>
    <property type="match status" value="1"/>
</dbReference>